<evidence type="ECO:0008006" key="3">
    <source>
        <dbReference type="Google" id="ProtNLM"/>
    </source>
</evidence>
<keyword evidence="2" id="KW-1185">Reference proteome</keyword>
<dbReference type="RefSeq" id="WP_167516128.1">
    <property type="nucleotide sequence ID" value="NZ_CP043451.1"/>
</dbReference>
<proteinExistence type="predicted"/>
<reference evidence="1 2" key="1">
    <citation type="submission" date="2021-03" db="EMBL/GenBank/DDBJ databases">
        <title>Mucilaginibacter strains isolated from gold and copper mining confer multi heavy-metal resistance.</title>
        <authorList>
            <person name="Li Y."/>
        </authorList>
    </citation>
    <scope>NUCLEOTIDE SEQUENCE [LARGE SCALE GENOMIC DNA]</scope>
    <source>
        <strain evidence="1 2">P2-4</strain>
    </source>
</reference>
<evidence type="ECO:0000313" key="1">
    <source>
        <dbReference type="EMBL" id="QTE47503.1"/>
    </source>
</evidence>
<dbReference type="EMBL" id="CP071880">
    <property type="protein sequence ID" value="QTE47503.1"/>
    <property type="molecule type" value="Genomic_DNA"/>
</dbReference>
<protein>
    <recommendedName>
        <fullName evidence="3">Bacteriocin</fullName>
    </recommendedName>
</protein>
<organism evidence="1 2">
    <name type="scientific">Mucilaginibacter rubeus</name>
    <dbReference type="NCBI Taxonomy" id="2027860"/>
    <lineage>
        <taxon>Bacteria</taxon>
        <taxon>Pseudomonadati</taxon>
        <taxon>Bacteroidota</taxon>
        <taxon>Sphingobacteriia</taxon>
        <taxon>Sphingobacteriales</taxon>
        <taxon>Sphingobacteriaceae</taxon>
        <taxon>Mucilaginibacter</taxon>
    </lineage>
</organism>
<dbReference type="Proteomes" id="UP000663940">
    <property type="component" value="Chromosome"/>
</dbReference>
<evidence type="ECO:0000313" key="2">
    <source>
        <dbReference type="Proteomes" id="UP000663940"/>
    </source>
</evidence>
<gene>
    <name evidence="1" type="ORF">J3L21_18205</name>
</gene>
<sequence length="58" mass="5578">MKDLSDQQADELKGGFASAMSCGYNIVVSASLGGLFGGAGAVVGAVAAATGPSCLGLW</sequence>
<name>A0ABX7U444_9SPHI</name>
<accession>A0ABX7U444</accession>